<dbReference type="InterPro" id="IPR056884">
    <property type="entry name" value="NPHP3-like_N"/>
</dbReference>
<evidence type="ECO:0000259" key="2">
    <source>
        <dbReference type="Pfam" id="PF24883"/>
    </source>
</evidence>
<organism evidence="3 4">
    <name type="scientific">Paxillus involutus ATCC 200175</name>
    <dbReference type="NCBI Taxonomy" id="664439"/>
    <lineage>
        <taxon>Eukaryota</taxon>
        <taxon>Fungi</taxon>
        <taxon>Dikarya</taxon>
        <taxon>Basidiomycota</taxon>
        <taxon>Agaricomycotina</taxon>
        <taxon>Agaricomycetes</taxon>
        <taxon>Agaricomycetidae</taxon>
        <taxon>Boletales</taxon>
        <taxon>Paxilineae</taxon>
        <taxon>Paxillaceae</taxon>
        <taxon>Paxillus</taxon>
    </lineage>
</organism>
<gene>
    <name evidence="3" type="ORF">PAXINDRAFT_19552</name>
</gene>
<reference evidence="4" key="2">
    <citation type="submission" date="2015-01" db="EMBL/GenBank/DDBJ databases">
        <title>Evolutionary Origins and Diversification of the Mycorrhizal Mutualists.</title>
        <authorList>
            <consortium name="DOE Joint Genome Institute"/>
            <consortium name="Mycorrhizal Genomics Consortium"/>
            <person name="Kohler A."/>
            <person name="Kuo A."/>
            <person name="Nagy L.G."/>
            <person name="Floudas D."/>
            <person name="Copeland A."/>
            <person name="Barry K.W."/>
            <person name="Cichocki N."/>
            <person name="Veneault-Fourrey C."/>
            <person name="LaButti K."/>
            <person name="Lindquist E.A."/>
            <person name="Lipzen A."/>
            <person name="Lundell T."/>
            <person name="Morin E."/>
            <person name="Murat C."/>
            <person name="Riley R."/>
            <person name="Ohm R."/>
            <person name="Sun H."/>
            <person name="Tunlid A."/>
            <person name="Henrissat B."/>
            <person name="Grigoriev I.V."/>
            <person name="Hibbett D.S."/>
            <person name="Martin F."/>
        </authorList>
    </citation>
    <scope>NUCLEOTIDE SEQUENCE [LARGE SCALE GENOMIC DNA]</scope>
    <source>
        <strain evidence="4">ATCC 200175</strain>
    </source>
</reference>
<feature type="domain" description="Nephrocystin 3-like N-terminal" evidence="2">
    <location>
        <begin position="197"/>
        <end position="304"/>
    </location>
</feature>
<evidence type="ECO:0000313" key="3">
    <source>
        <dbReference type="EMBL" id="KIJ07256.1"/>
    </source>
</evidence>
<keyword evidence="1" id="KW-0677">Repeat</keyword>
<dbReference type="PANTHER" id="PTHR10039:SF14">
    <property type="entry name" value="NACHT DOMAIN-CONTAINING PROTEIN"/>
    <property type="match status" value="1"/>
</dbReference>
<keyword evidence="4" id="KW-1185">Reference proteome</keyword>
<sequence length="325" mass="36652">FGDVRLTESGWQAVQQQRLDDGDVRGLAESLRELVGVASDCPVAEIEGTPDVISGIARLALEVASLIDEYTRSCFMMRLGKAQVTDIRERIKQCQVKLKDLYKPLGMRIIVYTAKGAKEMKEQKLWDQIQKWLKPHDSSTNHNSARNVCAKGTGAWLAKDEQFQKWLNEPGRTLWISGRREYSPACAVRTVLRFIHEAGFGKTVLFSTCVENVREHESTAGSTCYWACFYFDGREFGGASRKFETLLRSILNQLYCKQTDIPDAIKRLYGVNGKEHPQPTLAQLKTTLGEVVKDFDEVYILIDAPSTFCGGDGLRLFPLLCHEMT</sequence>
<protein>
    <recommendedName>
        <fullName evidence="2">Nephrocystin 3-like N-terminal domain-containing protein</fullName>
    </recommendedName>
</protein>
<proteinExistence type="predicted"/>
<feature type="non-terminal residue" evidence="3">
    <location>
        <position position="325"/>
    </location>
</feature>
<accession>A0A0C9TIW9</accession>
<dbReference type="Pfam" id="PF24883">
    <property type="entry name" value="NPHP3_N"/>
    <property type="match status" value="1"/>
</dbReference>
<reference evidence="3 4" key="1">
    <citation type="submission" date="2014-06" db="EMBL/GenBank/DDBJ databases">
        <authorList>
            <consortium name="DOE Joint Genome Institute"/>
            <person name="Kuo A."/>
            <person name="Kohler A."/>
            <person name="Nagy L.G."/>
            <person name="Floudas D."/>
            <person name="Copeland A."/>
            <person name="Barry K.W."/>
            <person name="Cichocki N."/>
            <person name="Veneault-Fourrey C."/>
            <person name="LaButti K."/>
            <person name="Lindquist E.A."/>
            <person name="Lipzen A."/>
            <person name="Lundell T."/>
            <person name="Morin E."/>
            <person name="Murat C."/>
            <person name="Sun H."/>
            <person name="Tunlid A."/>
            <person name="Henrissat B."/>
            <person name="Grigoriev I.V."/>
            <person name="Hibbett D.S."/>
            <person name="Martin F."/>
            <person name="Nordberg H.P."/>
            <person name="Cantor M.N."/>
            <person name="Hua S.X."/>
        </authorList>
    </citation>
    <scope>NUCLEOTIDE SEQUENCE [LARGE SCALE GENOMIC DNA]</scope>
    <source>
        <strain evidence="3 4">ATCC 200175</strain>
    </source>
</reference>
<dbReference type="OrthoDB" id="1577640at2759"/>
<dbReference type="AlphaFoldDB" id="A0A0C9TIW9"/>
<name>A0A0C9TIW9_PAXIN</name>
<dbReference type="Proteomes" id="UP000053647">
    <property type="component" value="Unassembled WGS sequence"/>
</dbReference>
<evidence type="ECO:0000256" key="1">
    <source>
        <dbReference type="ARBA" id="ARBA00022737"/>
    </source>
</evidence>
<dbReference type="HOGENOM" id="CLU_045729_0_0_1"/>
<evidence type="ECO:0000313" key="4">
    <source>
        <dbReference type="Proteomes" id="UP000053647"/>
    </source>
</evidence>
<dbReference type="EMBL" id="KN819961">
    <property type="protein sequence ID" value="KIJ07256.1"/>
    <property type="molecule type" value="Genomic_DNA"/>
</dbReference>
<dbReference type="PANTHER" id="PTHR10039">
    <property type="entry name" value="AMELOGENIN"/>
    <property type="match status" value="1"/>
</dbReference>